<proteinExistence type="predicted"/>
<keyword evidence="2" id="KW-0378">Hydrolase</keyword>
<reference evidence="2" key="1">
    <citation type="submission" date="2016-01" db="EMBL/GenBank/DDBJ databases">
        <authorList>
            <person name="Peeters C."/>
        </authorList>
    </citation>
    <scope>NUCLEOTIDE SEQUENCE</scope>
    <source>
        <strain evidence="2">LMG 29321</strain>
    </source>
</reference>
<evidence type="ECO:0000259" key="1">
    <source>
        <dbReference type="Pfam" id="PF00004"/>
    </source>
</evidence>
<dbReference type="GO" id="GO:0005524">
    <property type="term" value="F:ATP binding"/>
    <property type="evidence" value="ECO:0007669"/>
    <property type="project" value="InterPro"/>
</dbReference>
<evidence type="ECO:0000313" key="3">
    <source>
        <dbReference type="Proteomes" id="UP000071859"/>
    </source>
</evidence>
<organism evidence="2 3">
    <name type="scientific">Caballeronia calidae</name>
    <dbReference type="NCBI Taxonomy" id="1777139"/>
    <lineage>
        <taxon>Bacteria</taxon>
        <taxon>Pseudomonadati</taxon>
        <taxon>Pseudomonadota</taxon>
        <taxon>Betaproteobacteria</taxon>
        <taxon>Burkholderiales</taxon>
        <taxon>Burkholderiaceae</taxon>
        <taxon>Caballeronia</taxon>
    </lineage>
</organism>
<feature type="domain" description="ATPase AAA-type core" evidence="1">
    <location>
        <begin position="97"/>
        <end position="146"/>
    </location>
</feature>
<accession>A0A158EE38</accession>
<dbReference type="Pfam" id="PF00004">
    <property type="entry name" value="AAA"/>
    <property type="match status" value="1"/>
</dbReference>
<comment type="caution">
    <text evidence="2">The sequence shown here is derived from an EMBL/GenBank/DDBJ whole genome shotgun (WGS) entry which is preliminary data.</text>
</comment>
<protein>
    <submittedName>
        <fullName evidence="2">ATP-dependent zinc metalloprotease FtsH</fullName>
    </submittedName>
</protein>
<keyword evidence="2" id="KW-0482">Metalloprotease</keyword>
<dbReference type="Gene3D" id="3.40.50.300">
    <property type="entry name" value="P-loop containing nucleotide triphosphate hydrolases"/>
    <property type="match status" value="1"/>
</dbReference>
<dbReference type="GO" id="GO:0016887">
    <property type="term" value="F:ATP hydrolysis activity"/>
    <property type="evidence" value="ECO:0007669"/>
    <property type="project" value="InterPro"/>
</dbReference>
<evidence type="ECO:0000313" key="2">
    <source>
        <dbReference type="EMBL" id="SAL05151.1"/>
    </source>
</evidence>
<dbReference type="GO" id="GO:0006508">
    <property type="term" value="P:proteolysis"/>
    <property type="evidence" value="ECO:0007669"/>
    <property type="project" value="UniProtKB-KW"/>
</dbReference>
<sequence>MRAALSAQGTLARSGLITVNRNHRWNLAAKLDLLSDSFADRIVSDLLDPVDLLRGMVMLAPAAALAMNDFAHIDEPLGVLRAYPGRAAATHRRGVDVLIYGEPGTGKTQLARALGAELPRALYEIAGEDVNGYAALGEQRFRAIARRRLSLRSARR</sequence>
<dbReference type="SUPFAM" id="SSF52540">
    <property type="entry name" value="P-loop containing nucleoside triphosphate hydrolases"/>
    <property type="match status" value="1"/>
</dbReference>
<dbReference type="GO" id="GO:0008237">
    <property type="term" value="F:metallopeptidase activity"/>
    <property type="evidence" value="ECO:0007669"/>
    <property type="project" value="UniProtKB-KW"/>
</dbReference>
<keyword evidence="2" id="KW-0645">Protease</keyword>
<gene>
    <name evidence="2" type="primary">ftsH</name>
    <name evidence="2" type="ORF">AWB78_07325</name>
</gene>
<dbReference type="InterPro" id="IPR027417">
    <property type="entry name" value="P-loop_NTPase"/>
</dbReference>
<name>A0A158EE38_9BURK</name>
<keyword evidence="3" id="KW-1185">Reference proteome</keyword>
<dbReference type="EMBL" id="FCOX02000075">
    <property type="protein sequence ID" value="SAL05151.1"/>
    <property type="molecule type" value="Genomic_DNA"/>
</dbReference>
<dbReference type="InterPro" id="IPR003959">
    <property type="entry name" value="ATPase_AAA_core"/>
</dbReference>
<dbReference type="AlphaFoldDB" id="A0A158EE38"/>
<dbReference type="Proteomes" id="UP000071859">
    <property type="component" value="Unassembled WGS sequence"/>
</dbReference>